<proteinExistence type="predicted"/>
<keyword evidence="2" id="KW-0732">Signal</keyword>
<dbReference type="InterPro" id="IPR040632">
    <property type="entry name" value="Sulfotransfer_4"/>
</dbReference>
<name>A0A5J4YP53_PORPP</name>
<dbReference type="InterPro" id="IPR027417">
    <property type="entry name" value="P-loop_NTPase"/>
</dbReference>
<dbReference type="Proteomes" id="UP000324585">
    <property type="component" value="Unassembled WGS sequence"/>
</dbReference>
<comment type="caution">
    <text evidence="3">The sequence shown here is derived from an EMBL/GenBank/DDBJ whole genome shotgun (WGS) entry which is preliminary data.</text>
</comment>
<accession>A0A5J4YP53</accession>
<sequence length="347" mass="39131">MADGKHRGQHFVAVIAALVLLLLCAQRCASLGEVTRQDAAQDAAVATPEHVGGLERGLNFTCDGQHAVEYPVVINLAFGKSGTSSLQRTLSLMGFGALHWKVPDALFRSLVATGNSHLLLDRWETSVEDRRMRRPGKTTQFLGHLVLNMVDLNQSLSTLEMLHPKGGRYRAFTEISCAEWVDPNTSMCVLPQVSHVSGLARCNPQAKFVLTKRDFDSHIDSMVRWRDMATRFSQCVGIEHPGEDFNQSLMHWMQDAYVNAKFILKQYGLSLLELDVASDPLSKLVWHLFPDGRLPPDVMSVLKRSNNRFPHENHNDGHLFEDARQRDREREKNAAARQSEARRRIKK</sequence>
<gene>
    <name evidence="3" type="ORF">FVE85_3625</name>
</gene>
<dbReference type="AlphaFoldDB" id="A0A5J4YP53"/>
<protein>
    <submittedName>
        <fullName evidence="3">Uncharacterized protein</fullName>
    </submittedName>
</protein>
<evidence type="ECO:0000256" key="1">
    <source>
        <dbReference type="SAM" id="MobiDB-lite"/>
    </source>
</evidence>
<feature type="region of interest" description="Disordered" evidence="1">
    <location>
        <begin position="307"/>
        <end position="347"/>
    </location>
</feature>
<reference evidence="4" key="1">
    <citation type="journal article" date="2019" name="Nat. Commun.">
        <title>Expansion of phycobilisome linker gene families in mesophilic red algae.</title>
        <authorList>
            <person name="Lee J."/>
            <person name="Kim D."/>
            <person name="Bhattacharya D."/>
            <person name="Yoon H.S."/>
        </authorList>
    </citation>
    <scope>NUCLEOTIDE SEQUENCE [LARGE SCALE GENOMIC DNA]</scope>
    <source>
        <strain evidence="4">CCMP 1328</strain>
    </source>
</reference>
<keyword evidence="4" id="KW-1185">Reference proteome</keyword>
<dbReference type="EMBL" id="VRMN01000010">
    <property type="protein sequence ID" value="KAA8492187.1"/>
    <property type="molecule type" value="Genomic_DNA"/>
</dbReference>
<feature type="signal peptide" evidence="2">
    <location>
        <begin position="1"/>
        <end position="30"/>
    </location>
</feature>
<evidence type="ECO:0000256" key="2">
    <source>
        <dbReference type="SAM" id="SignalP"/>
    </source>
</evidence>
<organism evidence="3 4">
    <name type="scientific">Porphyridium purpureum</name>
    <name type="common">Red alga</name>
    <name type="synonym">Porphyridium cruentum</name>
    <dbReference type="NCBI Taxonomy" id="35688"/>
    <lineage>
        <taxon>Eukaryota</taxon>
        <taxon>Rhodophyta</taxon>
        <taxon>Bangiophyceae</taxon>
        <taxon>Porphyridiales</taxon>
        <taxon>Porphyridiaceae</taxon>
        <taxon>Porphyridium</taxon>
    </lineage>
</organism>
<feature type="compositionally biased region" description="Basic and acidic residues" evidence="1">
    <location>
        <begin position="309"/>
        <end position="347"/>
    </location>
</feature>
<dbReference type="OrthoDB" id="408152at2759"/>
<dbReference type="Gene3D" id="3.40.50.300">
    <property type="entry name" value="P-loop containing nucleotide triphosphate hydrolases"/>
    <property type="match status" value="1"/>
</dbReference>
<dbReference type="SUPFAM" id="SSF52540">
    <property type="entry name" value="P-loop containing nucleoside triphosphate hydrolases"/>
    <property type="match status" value="1"/>
</dbReference>
<evidence type="ECO:0000313" key="3">
    <source>
        <dbReference type="EMBL" id="KAA8492187.1"/>
    </source>
</evidence>
<dbReference type="Pfam" id="PF17784">
    <property type="entry name" value="Sulfotransfer_4"/>
    <property type="match status" value="1"/>
</dbReference>
<evidence type="ECO:0000313" key="4">
    <source>
        <dbReference type="Proteomes" id="UP000324585"/>
    </source>
</evidence>
<feature type="chain" id="PRO_5023845670" evidence="2">
    <location>
        <begin position="31"/>
        <end position="347"/>
    </location>
</feature>